<gene>
    <name evidence="1" type="ORF">MA16_Dca012554</name>
</gene>
<sequence>MEEDEDVVSTNTNLLIEPLVAQNSNFEFNISQNLVAVYNEVNSENVVMIDPLDPADHPLDNPLIVEPI</sequence>
<proteinExistence type="predicted"/>
<keyword evidence="2" id="KW-1185">Reference proteome</keyword>
<organism evidence="1 2">
    <name type="scientific">Dendrobium catenatum</name>
    <dbReference type="NCBI Taxonomy" id="906689"/>
    <lineage>
        <taxon>Eukaryota</taxon>
        <taxon>Viridiplantae</taxon>
        <taxon>Streptophyta</taxon>
        <taxon>Embryophyta</taxon>
        <taxon>Tracheophyta</taxon>
        <taxon>Spermatophyta</taxon>
        <taxon>Magnoliopsida</taxon>
        <taxon>Liliopsida</taxon>
        <taxon>Asparagales</taxon>
        <taxon>Orchidaceae</taxon>
        <taxon>Epidendroideae</taxon>
        <taxon>Malaxideae</taxon>
        <taxon>Dendrobiinae</taxon>
        <taxon>Dendrobium</taxon>
    </lineage>
</organism>
<dbReference type="AlphaFoldDB" id="A0A2I0VKM2"/>
<accession>A0A2I0VKM2</accession>
<evidence type="ECO:0000313" key="1">
    <source>
        <dbReference type="EMBL" id="PKU63968.1"/>
    </source>
</evidence>
<reference evidence="1 2" key="2">
    <citation type="journal article" date="2017" name="Nature">
        <title>The Apostasia genome and the evolution of orchids.</title>
        <authorList>
            <person name="Zhang G.Q."/>
            <person name="Liu K.W."/>
            <person name="Li Z."/>
            <person name="Lohaus R."/>
            <person name="Hsiao Y.Y."/>
            <person name="Niu S.C."/>
            <person name="Wang J.Y."/>
            <person name="Lin Y.C."/>
            <person name="Xu Q."/>
            <person name="Chen L.J."/>
            <person name="Yoshida K."/>
            <person name="Fujiwara S."/>
            <person name="Wang Z.W."/>
            <person name="Zhang Y.Q."/>
            <person name="Mitsuda N."/>
            <person name="Wang M."/>
            <person name="Liu G.H."/>
            <person name="Pecoraro L."/>
            <person name="Huang H.X."/>
            <person name="Xiao X.J."/>
            <person name="Lin M."/>
            <person name="Wu X.Y."/>
            <person name="Wu W.L."/>
            <person name="Chen Y.Y."/>
            <person name="Chang S.B."/>
            <person name="Sakamoto S."/>
            <person name="Ohme-Takagi M."/>
            <person name="Yagi M."/>
            <person name="Zeng S.J."/>
            <person name="Shen C.Y."/>
            <person name="Yeh C.M."/>
            <person name="Luo Y.B."/>
            <person name="Tsai W.C."/>
            <person name="Van de Peer Y."/>
            <person name="Liu Z.J."/>
        </authorList>
    </citation>
    <scope>NUCLEOTIDE SEQUENCE [LARGE SCALE GENOMIC DNA]</scope>
    <source>
        <tissue evidence="1">The whole plant</tissue>
    </source>
</reference>
<name>A0A2I0VKM2_9ASPA</name>
<reference evidence="1 2" key="1">
    <citation type="journal article" date="2016" name="Sci. Rep.">
        <title>The Dendrobium catenatum Lindl. genome sequence provides insights into polysaccharide synthase, floral development and adaptive evolution.</title>
        <authorList>
            <person name="Zhang G.Q."/>
            <person name="Xu Q."/>
            <person name="Bian C."/>
            <person name="Tsai W.C."/>
            <person name="Yeh C.M."/>
            <person name="Liu K.W."/>
            <person name="Yoshida K."/>
            <person name="Zhang L.S."/>
            <person name="Chang S.B."/>
            <person name="Chen F."/>
            <person name="Shi Y."/>
            <person name="Su Y.Y."/>
            <person name="Zhang Y.Q."/>
            <person name="Chen L.J."/>
            <person name="Yin Y."/>
            <person name="Lin M."/>
            <person name="Huang H."/>
            <person name="Deng H."/>
            <person name="Wang Z.W."/>
            <person name="Zhu S.L."/>
            <person name="Zhao X."/>
            <person name="Deng C."/>
            <person name="Niu S.C."/>
            <person name="Huang J."/>
            <person name="Wang M."/>
            <person name="Liu G.H."/>
            <person name="Yang H.J."/>
            <person name="Xiao X.J."/>
            <person name="Hsiao Y.Y."/>
            <person name="Wu W.L."/>
            <person name="Chen Y.Y."/>
            <person name="Mitsuda N."/>
            <person name="Ohme-Takagi M."/>
            <person name="Luo Y.B."/>
            <person name="Van de Peer Y."/>
            <person name="Liu Z.J."/>
        </authorList>
    </citation>
    <scope>NUCLEOTIDE SEQUENCE [LARGE SCALE GENOMIC DNA]</scope>
    <source>
        <tissue evidence="1">The whole plant</tissue>
    </source>
</reference>
<dbReference type="EMBL" id="KZ503453">
    <property type="protein sequence ID" value="PKU63968.1"/>
    <property type="molecule type" value="Genomic_DNA"/>
</dbReference>
<protein>
    <submittedName>
        <fullName evidence="1">Uncharacterized protein</fullName>
    </submittedName>
</protein>
<dbReference type="Proteomes" id="UP000233837">
    <property type="component" value="Unassembled WGS sequence"/>
</dbReference>
<evidence type="ECO:0000313" key="2">
    <source>
        <dbReference type="Proteomes" id="UP000233837"/>
    </source>
</evidence>